<organism evidence="1 2">
    <name type="scientific">Perkinsus olseni</name>
    <name type="common">Perkinsus atlanticus</name>
    <dbReference type="NCBI Taxonomy" id="32597"/>
    <lineage>
        <taxon>Eukaryota</taxon>
        <taxon>Sar</taxon>
        <taxon>Alveolata</taxon>
        <taxon>Perkinsozoa</taxon>
        <taxon>Perkinsea</taxon>
        <taxon>Perkinsida</taxon>
        <taxon>Perkinsidae</taxon>
        <taxon>Perkinsus</taxon>
    </lineage>
</organism>
<dbReference type="Proteomes" id="UP000541610">
    <property type="component" value="Unassembled WGS sequence"/>
</dbReference>
<dbReference type="EMBL" id="JABANP010000747">
    <property type="protein sequence ID" value="KAF4679362.1"/>
    <property type="molecule type" value="Genomic_DNA"/>
</dbReference>
<proteinExistence type="predicted"/>
<sequence length="338" mass="37448">MSVRVKDLDCKLYLLQQQLDGANDFFSSSSIKLNATKSALVVFSTNYNVRKKAIKLCIAGEEVPRSSNQRMLGLYVDEGLTYAKSCDMWRSRVFARIRIVNHVSSRSWGTSFRSTRQVADQLIMSSALYAIPGFYGAVSSKRNSHRLLTAYNSIMRAVSGCLLATDVEKLPTIVGWEKLVTRVQRRAAHLAHMALRHPQLTPAQTSILGGTVKKKRKKLLGWRELSAEFLPQAFYPLISPLPHRLAPWLSLPIIFSASSCNKRDDSSVRKAAIVSALCTSRERVHSKPLWEIWFDGSVDSSIGHGGAGGAIWFGDEAEPRWSASVPAGMVASSYTAEI</sequence>
<feature type="non-terminal residue" evidence="1">
    <location>
        <position position="338"/>
    </location>
</feature>
<evidence type="ECO:0000313" key="2">
    <source>
        <dbReference type="Proteomes" id="UP000541610"/>
    </source>
</evidence>
<evidence type="ECO:0000313" key="1">
    <source>
        <dbReference type="EMBL" id="KAF4679362.1"/>
    </source>
</evidence>
<evidence type="ECO:0008006" key="3">
    <source>
        <dbReference type="Google" id="ProtNLM"/>
    </source>
</evidence>
<dbReference type="OrthoDB" id="411823at2759"/>
<comment type="caution">
    <text evidence="1">The sequence shown here is derived from an EMBL/GenBank/DDBJ whole genome shotgun (WGS) entry which is preliminary data.</text>
</comment>
<gene>
    <name evidence="1" type="ORF">FOZ60_015153</name>
</gene>
<accession>A0A7J6N5Z8</accession>
<protein>
    <recommendedName>
        <fullName evidence="3">RNA-directed DNA polymerase from mobile element jockey</fullName>
    </recommendedName>
</protein>
<dbReference type="AlphaFoldDB" id="A0A7J6N5Z8"/>
<reference evidence="1 2" key="1">
    <citation type="submission" date="2020-04" db="EMBL/GenBank/DDBJ databases">
        <title>Perkinsus olseni comparative genomics.</title>
        <authorList>
            <person name="Bogema D.R."/>
        </authorList>
    </citation>
    <scope>NUCLEOTIDE SEQUENCE [LARGE SCALE GENOMIC DNA]</scope>
    <source>
        <strain evidence="1">00978-12</strain>
    </source>
</reference>
<name>A0A7J6N5Z8_PEROL</name>